<organism evidence="4 5">
    <name type="scientific">Myceligenerans pegani</name>
    <dbReference type="NCBI Taxonomy" id="2776917"/>
    <lineage>
        <taxon>Bacteria</taxon>
        <taxon>Bacillati</taxon>
        <taxon>Actinomycetota</taxon>
        <taxon>Actinomycetes</taxon>
        <taxon>Micrococcales</taxon>
        <taxon>Promicromonosporaceae</taxon>
        <taxon>Myceligenerans</taxon>
    </lineage>
</organism>
<feature type="region of interest" description="Disordered" evidence="1">
    <location>
        <begin position="713"/>
        <end position="733"/>
    </location>
</feature>
<dbReference type="InterPro" id="IPR023809">
    <property type="entry name" value="Thiopep_bacteriocin_synth_dom"/>
</dbReference>
<keyword evidence="5" id="KW-1185">Reference proteome</keyword>
<dbReference type="Proteomes" id="UP000625527">
    <property type="component" value="Unassembled WGS sequence"/>
</dbReference>
<gene>
    <name evidence="4" type="ORF">IHE71_02030</name>
</gene>
<dbReference type="NCBIfam" id="TIGR03891">
    <property type="entry name" value="thiopep_ocin"/>
    <property type="match status" value="1"/>
</dbReference>
<evidence type="ECO:0000259" key="3">
    <source>
        <dbReference type="Pfam" id="PF14028"/>
    </source>
</evidence>
<dbReference type="InterPro" id="IPR006827">
    <property type="entry name" value="Lant_deHydtase_N"/>
</dbReference>
<evidence type="ECO:0000313" key="5">
    <source>
        <dbReference type="Proteomes" id="UP000625527"/>
    </source>
</evidence>
<evidence type="ECO:0000256" key="1">
    <source>
        <dbReference type="SAM" id="MobiDB-lite"/>
    </source>
</evidence>
<protein>
    <submittedName>
        <fullName evidence="4">Lantibiotic dehydratase</fullName>
    </submittedName>
</protein>
<reference evidence="4 5" key="1">
    <citation type="submission" date="2020-10" db="EMBL/GenBank/DDBJ databases">
        <title>Myceligenerans pegani sp. nov., an endophytic actinomycete isolated from Peganum harmala L. in Xinjiang, China.</title>
        <authorList>
            <person name="Xin L."/>
        </authorList>
    </citation>
    <scope>NUCLEOTIDE SEQUENCE [LARGE SCALE GENOMIC DNA]</scope>
    <source>
        <strain evidence="4 5">TRM65318</strain>
    </source>
</reference>
<evidence type="ECO:0000313" key="4">
    <source>
        <dbReference type="EMBL" id="MBE1874484.1"/>
    </source>
</evidence>
<feature type="domain" description="Lantibiotic dehydratase N-terminal" evidence="2">
    <location>
        <begin position="58"/>
        <end position="668"/>
    </location>
</feature>
<dbReference type="Pfam" id="PF04738">
    <property type="entry name" value="Lant_dehydr_N"/>
    <property type="match status" value="1"/>
</dbReference>
<name>A0ABR9MSZ9_9MICO</name>
<dbReference type="Pfam" id="PF14028">
    <property type="entry name" value="Lant_dehydr_C"/>
    <property type="match status" value="1"/>
</dbReference>
<comment type="caution">
    <text evidence="4">The sequence shown here is derived from an EMBL/GenBank/DDBJ whole genome shotgun (WGS) entry which is preliminary data.</text>
</comment>
<accession>A0ABR9MSZ9</accession>
<evidence type="ECO:0000259" key="2">
    <source>
        <dbReference type="Pfam" id="PF04738"/>
    </source>
</evidence>
<sequence>MPELHLHADLQRLQVGGALMGRLRTYTWDERLPVLARIPMLPVSPGDAEGDVLAGPLLEAVRFASRSLGHVTSADLDSDDRLAATVRAYELRARMRATPRGAFAGVQVADVDEGPARFAMGTAHRARSMPSSAWLGALAARLVQEPGVLPRLRLTSNNLIVRRGDRYENEQSAETTSSARITLRATPAVSLILDACRNGASLGDVVTTVTVPWPQAPEELVRETVLEMVRRGHLLTDLLPGDVADDPLGHVLSRLPVDCELAEPLSALRKRLHEADLYPPGDPERVAALTAARDLCDTIARHEGAITVDVVADADIRLPARLVREAADVAGLLWSITPTETTLDSYHARFVEKYGTSRRVPLLDVVDPVVGLGDPEVDLNRGREEPDRRRMRVLAELVATAVADGGSEVVLDDATVAALRVPDDGVRPAPGGELYARVVAASEEDLVAGRYRLAAYFGCTADAGSSVGRFASLLPGEVRGLTHDESSALAEVVVRPRSSRLDTVAVPTGFASMRIGVGVEPQPGDLPLDDLEVASDGHHLSLWSRALDRQITPALYSRIGSAYIPRVARLLRLLARSGTRPCHTWSWGGMSEAMFLPRVRWRNTIVSPARWRLPDLLLTAAQVPSRWKVELDRWRSTARPRLPRTVLVENGDRFVPLDLDDGRDRELLRRYTRRGTDRVAELPGGPDAVQGVVPGPDGRHALELVIPLRDHRATAKPRQHPTPKPTPSMSAERVTHLPGGEWLSCVVAAPTAYHDELLEHVGELAGRVRDDVDRWFWLRYDSPGHGPHLRLRFAGKPEALTGRVLPAVSDWSAVLMSQGLVGTLALEPYVPEIDRYGGPRAIEAAEHVFHADGDNVLAALAGSRDEDDRLMRIAASAVEITRLVADGDLDALGRPRLDRTARRRVNTLRAVASAQPVGLPEDEREAWVRRAASLSAYRSVVPVSRRADCASSLIHMHANRMGADRATERIARALAVQMLAKESR</sequence>
<dbReference type="EMBL" id="JADAQT010000024">
    <property type="protein sequence ID" value="MBE1874484.1"/>
    <property type="molecule type" value="Genomic_DNA"/>
</dbReference>
<proteinExistence type="predicted"/>
<feature type="domain" description="Thiopeptide-type bacteriocin biosynthesis" evidence="3">
    <location>
        <begin position="742"/>
        <end position="975"/>
    </location>
</feature>